<dbReference type="PROSITE" id="PS00639">
    <property type="entry name" value="THIOL_PROTEASE_HIS"/>
    <property type="match status" value="1"/>
</dbReference>
<evidence type="ECO:0000313" key="11">
    <source>
        <dbReference type="Proteomes" id="UP000566454"/>
    </source>
</evidence>
<dbReference type="OrthoDB" id="10253408at2759"/>
<evidence type="ECO:0000256" key="6">
    <source>
        <dbReference type="ARBA" id="ARBA00023157"/>
    </source>
</evidence>
<dbReference type="EMBL" id="VYZK01000529">
    <property type="protein sequence ID" value="NWT73789.1"/>
    <property type="molecule type" value="Genomic_DNA"/>
</dbReference>
<protein>
    <submittedName>
        <fullName evidence="10">CATL1 protein</fullName>
    </submittedName>
</protein>
<dbReference type="InterPro" id="IPR013201">
    <property type="entry name" value="Prot_inhib_I29"/>
</dbReference>
<evidence type="ECO:0000313" key="10">
    <source>
        <dbReference type="EMBL" id="NWT73789.1"/>
    </source>
</evidence>
<feature type="non-terminal residue" evidence="10">
    <location>
        <position position="1"/>
    </location>
</feature>
<evidence type="ECO:0000256" key="7">
    <source>
        <dbReference type="SAM" id="SignalP"/>
    </source>
</evidence>
<dbReference type="FunFam" id="3.90.70.10:FF:000332">
    <property type="entry name" value="Cathepsin L1"/>
    <property type="match status" value="1"/>
</dbReference>
<evidence type="ECO:0000256" key="2">
    <source>
        <dbReference type="ARBA" id="ARBA00022670"/>
    </source>
</evidence>
<keyword evidence="2" id="KW-0645">Protease</keyword>
<evidence type="ECO:0000256" key="5">
    <source>
        <dbReference type="ARBA" id="ARBA00023145"/>
    </source>
</evidence>
<keyword evidence="5" id="KW-0865">Zymogen</keyword>
<evidence type="ECO:0000259" key="9">
    <source>
        <dbReference type="SMART" id="SM00848"/>
    </source>
</evidence>
<dbReference type="Gene3D" id="3.90.70.10">
    <property type="entry name" value="Cysteine proteinases"/>
    <property type="match status" value="1"/>
</dbReference>
<dbReference type="PANTHER" id="PTHR12411">
    <property type="entry name" value="CYSTEINE PROTEASE FAMILY C1-RELATED"/>
    <property type="match status" value="1"/>
</dbReference>
<keyword evidence="3" id="KW-0378">Hydrolase</keyword>
<keyword evidence="7" id="KW-0732">Signal</keyword>
<proteinExistence type="inferred from homology"/>
<organism evidence="10 11">
    <name type="scientific">Prunella himalayana</name>
    <dbReference type="NCBI Taxonomy" id="670356"/>
    <lineage>
        <taxon>Eukaryota</taxon>
        <taxon>Metazoa</taxon>
        <taxon>Chordata</taxon>
        <taxon>Craniata</taxon>
        <taxon>Vertebrata</taxon>
        <taxon>Euteleostomi</taxon>
        <taxon>Archelosauria</taxon>
        <taxon>Archosauria</taxon>
        <taxon>Dinosauria</taxon>
        <taxon>Saurischia</taxon>
        <taxon>Theropoda</taxon>
        <taxon>Coelurosauria</taxon>
        <taxon>Aves</taxon>
        <taxon>Neognathae</taxon>
        <taxon>Neoaves</taxon>
        <taxon>Telluraves</taxon>
        <taxon>Australaves</taxon>
        <taxon>Passeriformes</taxon>
        <taxon>Passeroidea</taxon>
        <taxon>Prunellidae</taxon>
        <taxon>Prunella</taxon>
    </lineage>
</organism>
<dbReference type="PRINTS" id="PR00705">
    <property type="entry name" value="PAPAIN"/>
</dbReference>
<dbReference type="SMART" id="SM00848">
    <property type="entry name" value="Inhibitor_I29"/>
    <property type="match status" value="1"/>
</dbReference>
<dbReference type="SMART" id="SM00645">
    <property type="entry name" value="Pept_C1"/>
    <property type="match status" value="1"/>
</dbReference>
<dbReference type="GO" id="GO:0006508">
    <property type="term" value="P:proteolysis"/>
    <property type="evidence" value="ECO:0007669"/>
    <property type="project" value="UniProtKB-KW"/>
</dbReference>
<feature type="chain" id="PRO_5029492560" evidence="7">
    <location>
        <begin position="22"/>
        <end position="361"/>
    </location>
</feature>
<keyword evidence="4" id="KW-0788">Thiol protease</keyword>
<dbReference type="InterPro" id="IPR000668">
    <property type="entry name" value="Peptidase_C1A_C"/>
</dbReference>
<reference evidence="10 11" key="1">
    <citation type="submission" date="2019-09" db="EMBL/GenBank/DDBJ databases">
        <title>Bird 10,000 Genomes (B10K) Project - Family phase.</title>
        <authorList>
            <person name="Zhang G."/>
        </authorList>
    </citation>
    <scope>NUCLEOTIDE SEQUENCE [LARGE SCALE GENOMIC DNA]</scope>
    <source>
        <strain evidence="10">B10K-DU-013-18</strain>
        <tissue evidence="10">Muscle</tissue>
    </source>
</reference>
<sequence length="361" mass="39346">QPRAMVLTLGLLLGLLGCATAPDPALEEAWQGWKSLYAKEYPREAEALRREIWEQNLRHIQQHNREESQGKHSYRLAMNHFGDLTSQEFNELMNGYIPLQREEPAPLFRASAARKAPMKVDWRAKGYVTPVKSQGDCGSCWAFSATGALEGLMFRQTGSLVALSEQNLIDCTHSLGNEGCRGGNPQRAFLYVWKNGLSSECAYPYTGTVRDSSDPGTGQSTAGGTATVALSLSQDNSICKHDAHYKAATCSGYEMVHQGNEAALMEAVAAVGPVSVAVDASSPNFQHYGSGIFTCPRGQQKLTHAMLLVGYNTIQQGNSSVSYWILKNSWSEGWGDKGYMFLRKDAGNQCGVASDASYPLA</sequence>
<dbReference type="PROSITE" id="PS00640">
    <property type="entry name" value="THIOL_PROTEASE_ASN"/>
    <property type="match status" value="1"/>
</dbReference>
<dbReference type="InterPro" id="IPR025660">
    <property type="entry name" value="Pept_his_AS"/>
</dbReference>
<keyword evidence="11" id="KW-1185">Reference proteome</keyword>
<gene>
    <name evidence="10" type="primary">Ctsl_1</name>
    <name evidence="10" type="ORF">PRUHIM_R00739</name>
</gene>
<dbReference type="CDD" id="cd02248">
    <property type="entry name" value="Peptidase_C1A"/>
    <property type="match status" value="1"/>
</dbReference>
<evidence type="ECO:0000256" key="4">
    <source>
        <dbReference type="ARBA" id="ARBA00022807"/>
    </source>
</evidence>
<feature type="signal peptide" evidence="7">
    <location>
        <begin position="1"/>
        <end position="21"/>
    </location>
</feature>
<evidence type="ECO:0000256" key="1">
    <source>
        <dbReference type="ARBA" id="ARBA00008455"/>
    </source>
</evidence>
<feature type="domain" description="Cathepsin propeptide inhibitor" evidence="9">
    <location>
        <begin position="30"/>
        <end position="89"/>
    </location>
</feature>
<accession>A0A7K5R293</accession>
<feature type="non-terminal residue" evidence="10">
    <location>
        <position position="361"/>
    </location>
</feature>
<feature type="domain" description="Peptidase C1A papain C-terminal" evidence="8">
    <location>
        <begin position="116"/>
        <end position="360"/>
    </location>
</feature>
<dbReference type="Pfam" id="PF08246">
    <property type="entry name" value="Inhibitor_I29"/>
    <property type="match status" value="1"/>
</dbReference>
<dbReference type="InterPro" id="IPR025661">
    <property type="entry name" value="Pept_asp_AS"/>
</dbReference>
<keyword evidence="6" id="KW-1015">Disulfide bond</keyword>
<dbReference type="InterPro" id="IPR039417">
    <property type="entry name" value="Peptidase_C1A_papain-like"/>
</dbReference>
<dbReference type="InterPro" id="IPR000169">
    <property type="entry name" value="Pept_cys_AS"/>
</dbReference>
<comment type="similarity">
    <text evidence="1">Belongs to the peptidase C1 family.</text>
</comment>
<dbReference type="Proteomes" id="UP000566454">
    <property type="component" value="Unassembled WGS sequence"/>
</dbReference>
<dbReference type="Pfam" id="PF00112">
    <property type="entry name" value="Peptidase_C1"/>
    <property type="match status" value="1"/>
</dbReference>
<dbReference type="InterPro" id="IPR038765">
    <property type="entry name" value="Papain-like_cys_pep_sf"/>
</dbReference>
<comment type="caution">
    <text evidence="10">The sequence shown here is derived from an EMBL/GenBank/DDBJ whole genome shotgun (WGS) entry which is preliminary data.</text>
</comment>
<dbReference type="GO" id="GO:0008234">
    <property type="term" value="F:cysteine-type peptidase activity"/>
    <property type="evidence" value="ECO:0007669"/>
    <property type="project" value="UniProtKB-KW"/>
</dbReference>
<dbReference type="InterPro" id="IPR013128">
    <property type="entry name" value="Peptidase_C1A"/>
</dbReference>
<dbReference type="PROSITE" id="PS00139">
    <property type="entry name" value="THIOL_PROTEASE_CYS"/>
    <property type="match status" value="1"/>
</dbReference>
<dbReference type="AlphaFoldDB" id="A0A7K5R293"/>
<name>A0A7K5R293_9PASE</name>
<evidence type="ECO:0000259" key="8">
    <source>
        <dbReference type="SMART" id="SM00645"/>
    </source>
</evidence>
<evidence type="ECO:0000256" key="3">
    <source>
        <dbReference type="ARBA" id="ARBA00022801"/>
    </source>
</evidence>
<dbReference type="SUPFAM" id="SSF54001">
    <property type="entry name" value="Cysteine proteinases"/>
    <property type="match status" value="1"/>
</dbReference>